<organism evidence="4 5">
    <name type="scientific">Ditylenchus destructor</name>
    <dbReference type="NCBI Taxonomy" id="166010"/>
    <lineage>
        <taxon>Eukaryota</taxon>
        <taxon>Metazoa</taxon>
        <taxon>Ecdysozoa</taxon>
        <taxon>Nematoda</taxon>
        <taxon>Chromadorea</taxon>
        <taxon>Rhabditida</taxon>
        <taxon>Tylenchina</taxon>
        <taxon>Tylenchomorpha</taxon>
        <taxon>Sphaerularioidea</taxon>
        <taxon>Anguinidae</taxon>
        <taxon>Anguininae</taxon>
        <taxon>Ditylenchus</taxon>
    </lineage>
</organism>
<evidence type="ECO:0000259" key="3">
    <source>
        <dbReference type="SMART" id="SM00322"/>
    </source>
</evidence>
<keyword evidence="5" id="KW-1185">Reference proteome</keyword>
<dbReference type="InterPro" id="IPR004087">
    <property type="entry name" value="KH_dom"/>
</dbReference>
<comment type="caution">
    <text evidence="4">The sequence shown here is derived from an EMBL/GenBank/DDBJ whole genome shotgun (WGS) entry which is preliminary data.</text>
</comment>
<gene>
    <name evidence="4" type="ORF">DdX_09885</name>
</gene>
<dbReference type="AlphaFoldDB" id="A0AAD4MYV1"/>
<dbReference type="Proteomes" id="UP001201812">
    <property type="component" value="Unassembled WGS sequence"/>
</dbReference>
<evidence type="ECO:0000313" key="5">
    <source>
        <dbReference type="Proteomes" id="UP001201812"/>
    </source>
</evidence>
<dbReference type="Gene3D" id="3.30.1370.10">
    <property type="entry name" value="K Homology domain, type 1"/>
    <property type="match status" value="1"/>
</dbReference>
<dbReference type="Pfam" id="PF00013">
    <property type="entry name" value="KH_1"/>
    <property type="match status" value="1"/>
</dbReference>
<dbReference type="GO" id="GO:0003723">
    <property type="term" value="F:RNA binding"/>
    <property type="evidence" value="ECO:0007669"/>
    <property type="project" value="UniProtKB-UniRule"/>
</dbReference>
<dbReference type="SUPFAM" id="SSF54791">
    <property type="entry name" value="Eukaryotic type KH-domain (KH-domain type I)"/>
    <property type="match status" value="1"/>
</dbReference>
<evidence type="ECO:0000256" key="2">
    <source>
        <dbReference type="SAM" id="MobiDB-lite"/>
    </source>
</evidence>
<protein>
    <submittedName>
        <fullName evidence="4">KH domain-containing protein</fullName>
    </submittedName>
</protein>
<evidence type="ECO:0000256" key="1">
    <source>
        <dbReference type="PROSITE-ProRule" id="PRU00117"/>
    </source>
</evidence>
<evidence type="ECO:0000313" key="4">
    <source>
        <dbReference type="EMBL" id="KAI1711924.1"/>
    </source>
</evidence>
<dbReference type="InterPro" id="IPR036612">
    <property type="entry name" value="KH_dom_type_1_sf"/>
</dbReference>
<accession>A0AAD4MYV1</accession>
<name>A0AAD4MYV1_9BILA</name>
<feature type="domain" description="K Homology" evidence="3">
    <location>
        <begin position="9"/>
        <end position="82"/>
    </location>
</feature>
<sequence length="611" mass="69876">MSYLDRHMHGLQICIDVPFVDHPYLIGPRGRKCQHIMDRYKTLIHFPDCNRRPNGNKLNNVLITGAMKNVEEVRSQIRVLTSSGACLTNDSGMLKTEWRNESILVKFCDEFLSVKNYSLEEPDVFTVAISILPLVNPWNAELSDRLLEHVFKSTGCRVFYPPMEKFAAHPPSYFIKGTSASSVLKATKFLLGLTMFQASFSVPHMEISRHMIEEWKNKLLVHVSFESSDNGNSNRKATLYSLEFCINNVYVVRSILLGFHKSLQTSTYDFMADAKTLIPGNIFSHAQLYFPLYQIDSKDSFDWNISGEEFFKRFYGGPSSREELYNKDLTARLQSLLDLSYMESVFNNNSDIDINDNDHLNSSQIIRRLSINNHLDNKPASKGDKHFARFKTSTPVMSQSPDCIEIARSSPQKSQSVIRKPLLQPNFHQQKYREFRPNRTFGQKSFVPSRFSRFVSESNSFSASYPVHNSNKHQAPRYTQAPIPSIAANPSAANHDDDPKLVEHLQRTMPCLEVSKGQLNSIDHEAIARSVMTSDSVAQISNPHHHPFNFEEYQVSYPAQISIKEFNHQFKQFVREHEKLLQSRNLTSRPNPMANGSDELDGQGKRQSASF</sequence>
<dbReference type="EMBL" id="JAKKPZ010000020">
    <property type="protein sequence ID" value="KAI1711924.1"/>
    <property type="molecule type" value="Genomic_DNA"/>
</dbReference>
<dbReference type="InterPro" id="IPR004088">
    <property type="entry name" value="KH_dom_type_1"/>
</dbReference>
<reference evidence="4" key="1">
    <citation type="submission" date="2022-01" db="EMBL/GenBank/DDBJ databases">
        <title>Genome Sequence Resource for Two Populations of Ditylenchus destructor, the Migratory Endoparasitic Phytonematode.</title>
        <authorList>
            <person name="Zhang H."/>
            <person name="Lin R."/>
            <person name="Xie B."/>
        </authorList>
    </citation>
    <scope>NUCLEOTIDE SEQUENCE</scope>
    <source>
        <strain evidence="4">BazhouSP</strain>
    </source>
</reference>
<dbReference type="SMART" id="SM00322">
    <property type="entry name" value="KH"/>
    <property type="match status" value="1"/>
</dbReference>
<keyword evidence="1" id="KW-0694">RNA-binding</keyword>
<feature type="region of interest" description="Disordered" evidence="2">
    <location>
        <begin position="582"/>
        <end position="611"/>
    </location>
</feature>
<proteinExistence type="predicted"/>
<dbReference type="PROSITE" id="PS50084">
    <property type="entry name" value="KH_TYPE_1"/>
    <property type="match status" value="1"/>
</dbReference>